<dbReference type="RefSeq" id="XP_021881908.1">
    <property type="nucleotide sequence ID" value="XM_022030876.1"/>
</dbReference>
<dbReference type="EMBL" id="MCFF01000016">
    <property type="protein sequence ID" value="ORZ17521.1"/>
    <property type="molecule type" value="Genomic_DNA"/>
</dbReference>
<evidence type="ECO:0000256" key="1">
    <source>
        <dbReference type="SAM" id="SignalP"/>
    </source>
</evidence>
<organism evidence="2 3">
    <name type="scientific">Lobosporangium transversale</name>
    <dbReference type="NCBI Taxonomy" id="64571"/>
    <lineage>
        <taxon>Eukaryota</taxon>
        <taxon>Fungi</taxon>
        <taxon>Fungi incertae sedis</taxon>
        <taxon>Mucoromycota</taxon>
        <taxon>Mortierellomycotina</taxon>
        <taxon>Mortierellomycetes</taxon>
        <taxon>Mortierellales</taxon>
        <taxon>Mortierellaceae</taxon>
        <taxon>Lobosporangium</taxon>
    </lineage>
</organism>
<dbReference type="Proteomes" id="UP000193648">
    <property type="component" value="Unassembled WGS sequence"/>
</dbReference>
<feature type="chain" id="PRO_5012734175" description="Ricin B lectin domain-containing protein" evidence="1">
    <location>
        <begin position="21"/>
        <end position="165"/>
    </location>
</feature>
<reference evidence="2 3" key="1">
    <citation type="submission" date="2016-07" db="EMBL/GenBank/DDBJ databases">
        <title>Pervasive Adenine N6-methylation of Active Genes in Fungi.</title>
        <authorList>
            <consortium name="DOE Joint Genome Institute"/>
            <person name="Mondo S.J."/>
            <person name="Dannebaum R.O."/>
            <person name="Kuo R.C."/>
            <person name="Labutti K."/>
            <person name="Haridas S."/>
            <person name="Kuo A."/>
            <person name="Salamov A."/>
            <person name="Ahrendt S.R."/>
            <person name="Lipzen A."/>
            <person name="Sullivan W."/>
            <person name="Andreopoulos W.B."/>
            <person name="Clum A."/>
            <person name="Lindquist E."/>
            <person name="Daum C."/>
            <person name="Ramamoorthy G.K."/>
            <person name="Gryganskyi A."/>
            <person name="Culley D."/>
            <person name="Magnuson J.K."/>
            <person name="James T.Y."/>
            <person name="O'Malley M.A."/>
            <person name="Stajich J.E."/>
            <person name="Spatafora J.W."/>
            <person name="Visel A."/>
            <person name="Grigoriev I.V."/>
        </authorList>
    </citation>
    <scope>NUCLEOTIDE SEQUENCE [LARGE SCALE GENOMIC DNA]</scope>
    <source>
        <strain evidence="2 3">NRRL 3116</strain>
    </source>
</reference>
<keyword evidence="3" id="KW-1185">Reference proteome</keyword>
<name>A0A1Y2GPA4_9FUNG</name>
<feature type="signal peptide" evidence="1">
    <location>
        <begin position="1"/>
        <end position="20"/>
    </location>
</feature>
<dbReference type="SUPFAM" id="SSF50370">
    <property type="entry name" value="Ricin B-like lectins"/>
    <property type="match status" value="1"/>
</dbReference>
<accession>A0A1Y2GPA4</accession>
<evidence type="ECO:0000313" key="2">
    <source>
        <dbReference type="EMBL" id="ORZ17521.1"/>
    </source>
</evidence>
<evidence type="ECO:0000313" key="3">
    <source>
        <dbReference type="Proteomes" id="UP000193648"/>
    </source>
</evidence>
<dbReference type="Gene3D" id="2.80.10.50">
    <property type="match status" value="1"/>
</dbReference>
<keyword evidence="1" id="KW-0732">Signal</keyword>
<proteinExistence type="predicted"/>
<protein>
    <recommendedName>
        <fullName evidence="4">Ricin B lectin domain-containing protein</fullName>
    </recommendedName>
</protein>
<evidence type="ECO:0008006" key="4">
    <source>
        <dbReference type="Google" id="ProtNLM"/>
    </source>
</evidence>
<sequence length="165" mass="18652">MYQPLAFLTIALAIVNVAVAALLPDGYYRISIDNRYITTKTGGTGYWPATYQESLSAPGYYQEWYLRNHAGDKVTLSPRGYHQRYLSLSRSGAKEYAYLAVSGTSQKWTLEKADDGKYKIVYPVKVHGKWLNVDVTPDTVYPKRIALLSDGNPRGKQPWNFTPVH</sequence>
<dbReference type="InterPro" id="IPR035992">
    <property type="entry name" value="Ricin_B-like_lectins"/>
</dbReference>
<comment type="caution">
    <text evidence="2">The sequence shown here is derived from an EMBL/GenBank/DDBJ whole genome shotgun (WGS) entry which is preliminary data.</text>
</comment>
<dbReference type="AlphaFoldDB" id="A0A1Y2GPA4"/>
<dbReference type="GeneID" id="33572717"/>
<dbReference type="InParanoid" id="A0A1Y2GPA4"/>
<gene>
    <name evidence="2" type="ORF">BCR41DRAFT_49771</name>
</gene>